<gene>
    <name evidence="2" type="ORF">JI435_078090</name>
</gene>
<feature type="compositionally biased region" description="Polar residues" evidence="1">
    <location>
        <begin position="377"/>
        <end position="387"/>
    </location>
</feature>
<proteinExistence type="predicted"/>
<reference evidence="3" key="1">
    <citation type="journal article" date="2021" name="BMC Genomics">
        <title>Chromosome-level genome assembly and manually-curated proteome of model necrotroph Parastagonospora nodorum Sn15 reveals a genome-wide trove of candidate effector homologs, and redundancy of virulence-related functions within an accessory chromosome.</title>
        <authorList>
            <person name="Bertazzoni S."/>
            <person name="Jones D.A.B."/>
            <person name="Phan H.T."/>
            <person name="Tan K.-C."/>
            <person name="Hane J.K."/>
        </authorList>
    </citation>
    <scope>NUCLEOTIDE SEQUENCE [LARGE SCALE GENOMIC DNA]</scope>
    <source>
        <strain evidence="3">SN15 / ATCC MYA-4574 / FGSC 10173)</strain>
    </source>
</reference>
<dbReference type="AlphaFoldDB" id="A0A7U2EXB1"/>
<dbReference type="VEuPathDB" id="FungiDB:JI435_078090"/>
<evidence type="ECO:0000313" key="2">
    <source>
        <dbReference type="EMBL" id="QRC94581.1"/>
    </source>
</evidence>
<organism evidence="2 3">
    <name type="scientific">Phaeosphaeria nodorum (strain SN15 / ATCC MYA-4574 / FGSC 10173)</name>
    <name type="common">Glume blotch fungus</name>
    <name type="synonym">Parastagonospora nodorum</name>
    <dbReference type="NCBI Taxonomy" id="321614"/>
    <lineage>
        <taxon>Eukaryota</taxon>
        <taxon>Fungi</taxon>
        <taxon>Dikarya</taxon>
        <taxon>Ascomycota</taxon>
        <taxon>Pezizomycotina</taxon>
        <taxon>Dothideomycetes</taxon>
        <taxon>Pleosporomycetidae</taxon>
        <taxon>Pleosporales</taxon>
        <taxon>Pleosporineae</taxon>
        <taxon>Phaeosphaeriaceae</taxon>
        <taxon>Parastagonospora</taxon>
    </lineage>
</organism>
<evidence type="ECO:0000313" key="3">
    <source>
        <dbReference type="Proteomes" id="UP000663193"/>
    </source>
</evidence>
<dbReference type="EMBL" id="CP069026">
    <property type="protein sequence ID" value="QRC94581.1"/>
    <property type="molecule type" value="Genomic_DNA"/>
</dbReference>
<accession>A0A7U2EXB1</accession>
<evidence type="ECO:0000256" key="1">
    <source>
        <dbReference type="SAM" id="MobiDB-lite"/>
    </source>
</evidence>
<protein>
    <submittedName>
        <fullName evidence="2">Uncharacterized protein</fullName>
    </submittedName>
</protein>
<dbReference type="Proteomes" id="UP000663193">
    <property type="component" value="Chromosome 4"/>
</dbReference>
<name>A0A7U2EXB1_PHANO</name>
<feature type="region of interest" description="Disordered" evidence="1">
    <location>
        <begin position="307"/>
        <end position="387"/>
    </location>
</feature>
<feature type="compositionally biased region" description="Basic and acidic residues" evidence="1">
    <location>
        <begin position="321"/>
        <end position="345"/>
    </location>
</feature>
<sequence length="387" mass="43982">ITCQWHDSREVLAMTEEQKAEKQPLPWLEEPVDEVQSAFSKLDKTLDEIYVVAKDLEEDENSASEYSSDEHEAAAADTITPSGLLLSVHPSMATRIKILQHFLLDVLIFMYSITSSSLSSAAKQSKHEFFQSPYGGPCLMKVLEREKILYLSHIVLKPILDTYEAHVVQEYVVQPSEKLCIPMECVIEQLQNYFWHQCTPVNRHKAIPYQLAALCRDDVLLRKTRRQTLAGRLATDEYMALKVTDTKDLQAALSRKIRGFGIDALGTGWTEEFVHLLRSPWTSRESRNFKVELEVALAGDRELAEYAASQDGPDGTQEQYEDAKMEWQRAKKERDYEKVGDEARRRSVQSRPALTKVENDPSETEDDSSARSIAEDSVSSADLYSDP</sequence>
<feature type="non-terminal residue" evidence="2">
    <location>
        <position position="1"/>
    </location>
</feature>
<keyword evidence="3" id="KW-1185">Reference proteome</keyword>